<evidence type="ECO:0000313" key="1">
    <source>
        <dbReference type="EMBL" id="MBX67681.1"/>
    </source>
</evidence>
<organism evidence="1">
    <name type="scientific">Rhizophora mucronata</name>
    <name type="common">Asiatic mangrove</name>
    <dbReference type="NCBI Taxonomy" id="61149"/>
    <lineage>
        <taxon>Eukaryota</taxon>
        <taxon>Viridiplantae</taxon>
        <taxon>Streptophyta</taxon>
        <taxon>Embryophyta</taxon>
        <taxon>Tracheophyta</taxon>
        <taxon>Spermatophyta</taxon>
        <taxon>Magnoliopsida</taxon>
        <taxon>eudicotyledons</taxon>
        <taxon>Gunneridae</taxon>
        <taxon>Pentapetalae</taxon>
        <taxon>rosids</taxon>
        <taxon>fabids</taxon>
        <taxon>Malpighiales</taxon>
        <taxon>Rhizophoraceae</taxon>
        <taxon>Rhizophora</taxon>
    </lineage>
</organism>
<name>A0A2P2QL12_RHIMU</name>
<sequence>MIAAQLINPSLPNLKSLNYHRSTKSNTFLDHHQQAFSRRVCSLFLLFL</sequence>
<reference evidence="1" key="1">
    <citation type="submission" date="2018-02" db="EMBL/GenBank/DDBJ databases">
        <title>Rhizophora mucronata_Transcriptome.</title>
        <authorList>
            <person name="Meera S.P."/>
            <person name="Sreeshan A."/>
            <person name="Augustine A."/>
        </authorList>
    </citation>
    <scope>NUCLEOTIDE SEQUENCE</scope>
    <source>
        <tissue evidence="1">Leaf</tissue>
    </source>
</reference>
<accession>A0A2P2QL12</accession>
<proteinExistence type="predicted"/>
<protein>
    <submittedName>
        <fullName evidence="1">Uncharacterized protein</fullName>
    </submittedName>
</protein>
<dbReference type="AlphaFoldDB" id="A0A2P2QL12"/>
<dbReference type="EMBL" id="GGEC01087197">
    <property type="protein sequence ID" value="MBX67681.1"/>
    <property type="molecule type" value="Transcribed_RNA"/>
</dbReference>